<evidence type="ECO:0000256" key="1">
    <source>
        <dbReference type="SAM" id="MobiDB-lite"/>
    </source>
</evidence>
<dbReference type="AlphaFoldDB" id="Q873M2"/>
<accession>Q873M2</accession>
<evidence type="ECO:0000313" key="2">
    <source>
        <dbReference type="EMBL" id="CAD70282.1"/>
    </source>
</evidence>
<reference evidence="2" key="2">
    <citation type="submission" date="2003-03" db="EMBL/GenBank/DDBJ databases">
        <authorList>
            <person name="German Neurospora genome project"/>
        </authorList>
    </citation>
    <scope>NUCLEOTIDE SEQUENCE</scope>
</reference>
<reference evidence="2" key="1">
    <citation type="submission" date="2003-03" db="EMBL/GenBank/DDBJ databases">
        <authorList>
            <person name="Schulte U."/>
            <person name="Aign V."/>
            <person name="Hoheisel J."/>
            <person name="Brandt P."/>
            <person name="Fartmann B."/>
            <person name="Holland R."/>
            <person name="Nyakatura G."/>
            <person name="Mewes H.W."/>
            <person name="Mannhaupt G."/>
        </authorList>
    </citation>
    <scope>NUCLEOTIDE SEQUENCE</scope>
</reference>
<dbReference type="EMBL" id="BX284745">
    <property type="protein sequence ID" value="CAD70282.1"/>
    <property type="molecule type" value="Genomic_DNA"/>
</dbReference>
<feature type="region of interest" description="Disordered" evidence="1">
    <location>
        <begin position="41"/>
        <end position="72"/>
    </location>
</feature>
<name>Q873M2_NEUCS</name>
<feature type="compositionally biased region" description="Basic and acidic residues" evidence="1">
    <location>
        <begin position="62"/>
        <end position="72"/>
    </location>
</feature>
<gene>
    <name evidence="2" type="primary">B18E6.020</name>
</gene>
<organism evidence="2">
    <name type="scientific">Neurospora crassa</name>
    <dbReference type="NCBI Taxonomy" id="5141"/>
    <lineage>
        <taxon>Eukaryota</taxon>
        <taxon>Fungi</taxon>
        <taxon>Dikarya</taxon>
        <taxon>Ascomycota</taxon>
        <taxon>Pezizomycotina</taxon>
        <taxon>Sordariomycetes</taxon>
        <taxon>Sordariomycetidae</taxon>
        <taxon>Sordariales</taxon>
        <taxon>Sordariaceae</taxon>
        <taxon>Neurospora</taxon>
    </lineage>
</organism>
<protein>
    <submittedName>
        <fullName evidence="2">Uncharacterized protein B18E6.020</fullName>
    </submittedName>
</protein>
<proteinExistence type="predicted"/>
<dbReference type="HOGENOM" id="CLU_2483926_0_0_1"/>
<sequence>MLQLGVSAKEELTVLERHQTRVDMSTERGSAACSITSSYFRSSNAAGQDSDADRRKRAKWERKKDKTNGEETKGLHYVLKMSGSRDECMADVSMESREKDEMCLKLQ</sequence>